<proteinExistence type="predicted"/>
<evidence type="ECO:0000313" key="1">
    <source>
        <dbReference type="EMBL" id="KOC63897.1"/>
    </source>
</evidence>
<feature type="non-terminal residue" evidence="1">
    <location>
        <position position="1"/>
    </location>
</feature>
<accession>A0A0L7QZD1</accession>
<dbReference type="AlphaFoldDB" id="A0A0L7QZD1"/>
<evidence type="ECO:0000313" key="2">
    <source>
        <dbReference type="Proteomes" id="UP000053825"/>
    </source>
</evidence>
<sequence length="63" mass="6916">SCVYIVAFTGLCGQSVGDGGVVGVDDVENCVVGLRLRAFKRGCTRRFLHCLYPFCCSRLKNKK</sequence>
<dbReference type="Proteomes" id="UP000053825">
    <property type="component" value="Unassembled WGS sequence"/>
</dbReference>
<dbReference type="EMBL" id="KQ414683">
    <property type="protein sequence ID" value="KOC63897.1"/>
    <property type="molecule type" value="Genomic_DNA"/>
</dbReference>
<name>A0A0L7QZD1_9HYME</name>
<gene>
    <name evidence="1" type="ORF">WH47_02218</name>
</gene>
<keyword evidence="2" id="KW-1185">Reference proteome</keyword>
<reference evidence="1 2" key="1">
    <citation type="submission" date="2015-07" db="EMBL/GenBank/DDBJ databases">
        <title>The genome of Habropoda laboriosa.</title>
        <authorList>
            <person name="Pan H."/>
            <person name="Kapheim K."/>
        </authorList>
    </citation>
    <scope>NUCLEOTIDE SEQUENCE [LARGE SCALE GENOMIC DNA]</scope>
    <source>
        <strain evidence="1">0110345459</strain>
    </source>
</reference>
<protein>
    <submittedName>
        <fullName evidence="1">Uncharacterized protein</fullName>
    </submittedName>
</protein>
<organism evidence="1 2">
    <name type="scientific">Habropoda laboriosa</name>
    <dbReference type="NCBI Taxonomy" id="597456"/>
    <lineage>
        <taxon>Eukaryota</taxon>
        <taxon>Metazoa</taxon>
        <taxon>Ecdysozoa</taxon>
        <taxon>Arthropoda</taxon>
        <taxon>Hexapoda</taxon>
        <taxon>Insecta</taxon>
        <taxon>Pterygota</taxon>
        <taxon>Neoptera</taxon>
        <taxon>Endopterygota</taxon>
        <taxon>Hymenoptera</taxon>
        <taxon>Apocrita</taxon>
        <taxon>Aculeata</taxon>
        <taxon>Apoidea</taxon>
        <taxon>Anthophila</taxon>
        <taxon>Apidae</taxon>
        <taxon>Habropoda</taxon>
    </lineage>
</organism>